<dbReference type="Gene3D" id="1.10.260.40">
    <property type="entry name" value="lambda repressor-like DNA-binding domains"/>
    <property type="match status" value="1"/>
</dbReference>
<dbReference type="SUPFAM" id="SSF47413">
    <property type="entry name" value="lambda repressor-like DNA-binding domains"/>
    <property type="match status" value="1"/>
</dbReference>
<name>A0ABM7NYZ1_9BACT</name>
<keyword evidence="3" id="KW-1185">Reference proteome</keyword>
<dbReference type="Proteomes" id="UP001319045">
    <property type="component" value="Chromosome"/>
</dbReference>
<organism evidence="2 3">
    <name type="scientific">Prevotella herbatica</name>
    <dbReference type="NCBI Taxonomy" id="2801997"/>
    <lineage>
        <taxon>Bacteria</taxon>
        <taxon>Pseudomonadati</taxon>
        <taxon>Bacteroidota</taxon>
        <taxon>Bacteroidia</taxon>
        <taxon>Bacteroidales</taxon>
        <taxon>Prevotellaceae</taxon>
        <taxon>Prevotella</taxon>
    </lineage>
</organism>
<feature type="domain" description="HTH cro/C1-type" evidence="1">
    <location>
        <begin position="23"/>
        <end position="77"/>
    </location>
</feature>
<evidence type="ECO:0000259" key="1">
    <source>
        <dbReference type="PROSITE" id="PS50943"/>
    </source>
</evidence>
<accession>A0ABM7NYZ1</accession>
<proteinExistence type="predicted"/>
<dbReference type="EMBL" id="AP024484">
    <property type="protein sequence ID" value="BCS85750.1"/>
    <property type="molecule type" value="Genomic_DNA"/>
</dbReference>
<gene>
    <name evidence="2" type="ORF">prwr041_16430</name>
</gene>
<evidence type="ECO:0000313" key="3">
    <source>
        <dbReference type="Proteomes" id="UP001319045"/>
    </source>
</evidence>
<reference evidence="2 3" key="1">
    <citation type="journal article" date="2022" name="Int. J. Syst. Evol. Microbiol.">
        <title>Prevotella herbatica sp. nov., a plant polysaccharide-decomposing anaerobic bacterium isolated from a methanogenic reactor.</title>
        <authorList>
            <person name="Uek A."/>
            <person name="Tonouchi A."/>
            <person name="Kaku N."/>
            <person name="Ueki K."/>
        </authorList>
    </citation>
    <scope>NUCLEOTIDE SEQUENCE [LARGE SCALE GENOMIC DNA]</scope>
    <source>
        <strain evidence="2 3">WR041</strain>
    </source>
</reference>
<dbReference type="InterPro" id="IPR010982">
    <property type="entry name" value="Lambda_DNA-bd_dom_sf"/>
</dbReference>
<evidence type="ECO:0000313" key="2">
    <source>
        <dbReference type="EMBL" id="BCS85750.1"/>
    </source>
</evidence>
<dbReference type="Pfam" id="PF01381">
    <property type="entry name" value="HTH_3"/>
    <property type="match status" value="1"/>
</dbReference>
<sequence>MDELNHINKKSASEVIAALGKRFKEYRLVSRLTQKEVSEKSGVSVLTIRRFELGYSYNITMGNFISMLKAIDFTDGIADIMPEIPVSPYAMAKLEERKPKRIRHGKQS</sequence>
<dbReference type="InterPro" id="IPR001387">
    <property type="entry name" value="Cro/C1-type_HTH"/>
</dbReference>
<protein>
    <submittedName>
        <fullName evidence="2">Helix-turn-helix transcriptional regulator</fullName>
    </submittedName>
</protein>
<dbReference type="CDD" id="cd00093">
    <property type="entry name" value="HTH_XRE"/>
    <property type="match status" value="1"/>
</dbReference>
<dbReference type="PROSITE" id="PS50943">
    <property type="entry name" value="HTH_CROC1"/>
    <property type="match status" value="1"/>
</dbReference>